<dbReference type="SUPFAM" id="SSF55961">
    <property type="entry name" value="Bet v1-like"/>
    <property type="match status" value="1"/>
</dbReference>
<gene>
    <name evidence="8" type="ORF">GCM10011316_12230</name>
</gene>
<protein>
    <submittedName>
        <fullName evidence="8">(2Fe-2S)-binding protein</fullName>
    </submittedName>
</protein>
<keyword evidence="9" id="KW-1185">Reference proteome</keyword>
<evidence type="ECO:0000313" key="9">
    <source>
        <dbReference type="Proteomes" id="UP000605148"/>
    </source>
</evidence>
<dbReference type="PANTHER" id="PTHR43756:SF5">
    <property type="entry name" value="CHOLINE MONOOXYGENASE, CHLOROPLASTIC"/>
    <property type="match status" value="1"/>
</dbReference>
<dbReference type="Pfam" id="PF00355">
    <property type="entry name" value="Rieske"/>
    <property type="match status" value="1"/>
</dbReference>
<dbReference type="GO" id="GO:0005506">
    <property type="term" value="F:iron ion binding"/>
    <property type="evidence" value="ECO:0007669"/>
    <property type="project" value="InterPro"/>
</dbReference>
<dbReference type="CDD" id="cd03469">
    <property type="entry name" value="Rieske_RO_Alpha_N"/>
    <property type="match status" value="1"/>
</dbReference>
<reference evidence="8" key="1">
    <citation type="journal article" date="2014" name="Int. J. Syst. Evol. Microbiol.">
        <title>Complete genome sequence of Corynebacterium casei LMG S-19264T (=DSM 44701T), isolated from a smear-ripened cheese.</title>
        <authorList>
            <consortium name="US DOE Joint Genome Institute (JGI-PGF)"/>
            <person name="Walter F."/>
            <person name="Albersmeier A."/>
            <person name="Kalinowski J."/>
            <person name="Ruckert C."/>
        </authorList>
    </citation>
    <scope>NUCLEOTIDE SEQUENCE</scope>
    <source>
        <strain evidence="8">CGMCC 1.12426</strain>
    </source>
</reference>
<evidence type="ECO:0000256" key="6">
    <source>
        <dbReference type="ARBA" id="ARBA00023014"/>
    </source>
</evidence>
<dbReference type="EMBL" id="BMFA01000003">
    <property type="protein sequence ID" value="GGB41826.1"/>
    <property type="molecule type" value="Genomic_DNA"/>
</dbReference>
<sequence length="412" mass="45813">MLSHAEVLSALLRRRPGYSLPRAFYVDPGVYAADLEQIFFKDWIFACASAELPKSGAYITLEIGEAPVIVVRGADGQIRAFHNSCRHRGSRICSAAKGSAPKLVCPYHQWTYELDGRLLYARDMGADFDPSAFPLKPVHCRSAAGLVFISLAEVAPPFDAFAHMAARYVGPHGLENTKVAHQSTIVEKANWKLVLENNRECYHCSGSHPSLCRTFPDNPRLVGSSASDSAPEGRMHIEKCEAAGLPSAYVIDPAEQWRFVRIPFLGKAVSYTMDGKAAVSKRIGKIPMEDAGTCLFFHYPNTWNHFLADQALLFRVLPISPMETQVTTTWLVHQDAREGEDYDLNRLTEVWLHTNDEDRRIVEENQRGILSPAYEPGPYSELQESGVVQFVDWYAQSLQRGLTGGTRLAVAG</sequence>
<dbReference type="PANTHER" id="PTHR43756">
    <property type="entry name" value="CHOLINE MONOOXYGENASE, CHLOROPLASTIC"/>
    <property type="match status" value="1"/>
</dbReference>
<evidence type="ECO:0000256" key="5">
    <source>
        <dbReference type="ARBA" id="ARBA00023004"/>
    </source>
</evidence>
<feature type="domain" description="Rieske" evidence="7">
    <location>
        <begin position="44"/>
        <end position="149"/>
    </location>
</feature>
<dbReference type="InterPro" id="IPR036922">
    <property type="entry name" value="Rieske_2Fe-2S_sf"/>
</dbReference>
<dbReference type="GO" id="GO:0016491">
    <property type="term" value="F:oxidoreductase activity"/>
    <property type="evidence" value="ECO:0007669"/>
    <property type="project" value="UniProtKB-KW"/>
</dbReference>
<dbReference type="Gene3D" id="2.102.10.10">
    <property type="entry name" value="Rieske [2Fe-2S] iron-sulphur domain"/>
    <property type="match status" value="1"/>
</dbReference>
<name>A0A916WZ18_9HYPH</name>
<dbReference type="InterPro" id="IPR017941">
    <property type="entry name" value="Rieske_2Fe-2S"/>
</dbReference>
<dbReference type="InterPro" id="IPR015879">
    <property type="entry name" value="Ring_hydroxy_dOase_asu_C_dom"/>
</dbReference>
<accession>A0A916WZ18</accession>
<proteinExistence type="predicted"/>
<evidence type="ECO:0000259" key="7">
    <source>
        <dbReference type="PROSITE" id="PS51296"/>
    </source>
</evidence>
<dbReference type="PRINTS" id="PR00090">
    <property type="entry name" value="RNGDIOXGNASE"/>
</dbReference>
<dbReference type="AlphaFoldDB" id="A0A916WZ18"/>
<dbReference type="InterPro" id="IPR001663">
    <property type="entry name" value="Rng_hydr_dOase-A"/>
</dbReference>
<evidence type="ECO:0000256" key="3">
    <source>
        <dbReference type="ARBA" id="ARBA00022723"/>
    </source>
</evidence>
<comment type="cofactor">
    <cofactor evidence="1">
        <name>Fe cation</name>
        <dbReference type="ChEBI" id="CHEBI:24875"/>
    </cofactor>
</comment>
<keyword evidence="6" id="KW-0411">Iron-sulfur</keyword>
<dbReference type="Pfam" id="PF00848">
    <property type="entry name" value="Ring_hydroxyl_A"/>
    <property type="match status" value="1"/>
</dbReference>
<reference evidence="8" key="2">
    <citation type="submission" date="2020-09" db="EMBL/GenBank/DDBJ databases">
        <authorList>
            <person name="Sun Q."/>
            <person name="Zhou Y."/>
        </authorList>
    </citation>
    <scope>NUCLEOTIDE SEQUENCE</scope>
    <source>
        <strain evidence="8">CGMCC 1.12426</strain>
    </source>
</reference>
<dbReference type="GO" id="GO:0051537">
    <property type="term" value="F:2 iron, 2 sulfur cluster binding"/>
    <property type="evidence" value="ECO:0007669"/>
    <property type="project" value="UniProtKB-KW"/>
</dbReference>
<dbReference type="SUPFAM" id="SSF50022">
    <property type="entry name" value="ISP domain"/>
    <property type="match status" value="1"/>
</dbReference>
<dbReference type="CDD" id="cd08884">
    <property type="entry name" value="RHO_alpha_C_GbcA-like"/>
    <property type="match status" value="1"/>
</dbReference>
<keyword evidence="4" id="KW-0560">Oxidoreductase</keyword>
<keyword evidence="3" id="KW-0479">Metal-binding</keyword>
<dbReference type="OrthoDB" id="7456916at2"/>
<evidence type="ECO:0000256" key="4">
    <source>
        <dbReference type="ARBA" id="ARBA00023002"/>
    </source>
</evidence>
<evidence type="ECO:0000256" key="2">
    <source>
        <dbReference type="ARBA" id="ARBA00022714"/>
    </source>
</evidence>
<keyword evidence="2" id="KW-0001">2Fe-2S</keyword>
<evidence type="ECO:0000313" key="8">
    <source>
        <dbReference type="EMBL" id="GGB41826.1"/>
    </source>
</evidence>
<dbReference type="RefSeq" id="WP_150495409.1">
    <property type="nucleotide sequence ID" value="NZ_BMFA01000003.1"/>
</dbReference>
<evidence type="ECO:0000256" key="1">
    <source>
        <dbReference type="ARBA" id="ARBA00001962"/>
    </source>
</evidence>
<dbReference type="Proteomes" id="UP000605148">
    <property type="component" value="Unassembled WGS sequence"/>
</dbReference>
<dbReference type="PROSITE" id="PS51296">
    <property type="entry name" value="RIESKE"/>
    <property type="match status" value="1"/>
</dbReference>
<keyword evidence="5" id="KW-0408">Iron</keyword>
<organism evidence="8 9">
    <name type="scientific">Roseibium aquae</name>
    <dbReference type="NCBI Taxonomy" id="1323746"/>
    <lineage>
        <taxon>Bacteria</taxon>
        <taxon>Pseudomonadati</taxon>
        <taxon>Pseudomonadota</taxon>
        <taxon>Alphaproteobacteria</taxon>
        <taxon>Hyphomicrobiales</taxon>
        <taxon>Stappiaceae</taxon>
        <taxon>Roseibium</taxon>
    </lineage>
</organism>
<dbReference type="Gene3D" id="3.90.380.10">
    <property type="entry name" value="Naphthalene 1,2-dioxygenase Alpha Subunit, Chain A, domain 1"/>
    <property type="match status" value="1"/>
</dbReference>
<comment type="caution">
    <text evidence="8">The sequence shown here is derived from an EMBL/GenBank/DDBJ whole genome shotgun (WGS) entry which is preliminary data.</text>
</comment>